<comment type="caution">
    <text evidence="1">The sequence shown here is derived from an EMBL/GenBank/DDBJ whole genome shotgun (WGS) entry which is preliminary data.</text>
</comment>
<dbReference type="RefSeq" id="WP_059036637.1">
    <property type="nucleotide sequence ID" value="NZ_JAADZU010000054.1"/>
</dbReference>
<gene>
    <name evidence="1" type="ORF">GYA93_15810</name>
</gene>
<keyword evidence="2" id="KW-1185">Reference proteome</keyword>
<organism evidence="1 2">
    <name type="scientific">Gordonia desulfuricans</name>
    <dbReference type="NCBI Taxonomy" id="89051"/>
    <lineage>
        <taxon>Bacteria</taxon>
        <taxon>Bacillati</taxon>
        <taxon>Actinomycetota</taxon>
        <taxon>Actinomycetes</taxon>
        <taxon>Mycobacteriales</taxon>
        <taxon>Gordoniaceae</taxon>
        <taxon>Gordonia</taxon>
    </lineage>
</organism>
<evidence type="ECO:0000313" key="2">
    <source>
        <dbReference type="Proteomes" id="UP000466307"/>
    </source>
</evidence>
<dbReference type="Proteomes" id="UP000466307">
    <property type="component" value="Unassembled WGS sequence"/>
</dbReference>
<evidence type="ECO:0000313" key="1">
    <source>
        <dbReference type="EMBL" id="NDK91038.1"/>
    </source>
</evidence>
<accession>A0A7K3LS16</accession>
<reference evidence="1 2" key="1">
    <citation type="submission" date="2020-01" db="EMBL/GenBank/DDBJ databases">
        <title>Investigation of new actinobacteria for the biodesulphurisation of diesel fuel.</title>
        <authorList>
            <person name="Athi Narayanan S.M."/>
        </authorList>
    </citation>
    <scope>NUCLEOTIDE SEQUENCE [LARGE SCALE GENOMIC DNA]</scope>
    <source>
        <strain evidence="1 2">213E</strain>
    </source>
</reference>
<protein>
    <submittedName>
        <fullName evidence="1">Uncharacterized protein</fullName>
    </submittedName>
</protein>
<name>A0A7K3LS16_9ACTN</name>
<dbReference type="EMBL" id="JAADZU010000054">
    <property type="protein sequence ID" value="NDK91038.1"/>
    <property type="molecule type" value="Genomic_DNA"/>
</dbReference>
<dbReference type="AlphaFoldDB" id="A0A7K3LS16"/>
<sequence>MAKGGQFDLNRGDVRKILQGDAVAAVVSEAAEQIADGVRDIVDDDMEVQVYPYVLDRAGANVVIAHPGGLGMQAKRGAFTRAAARLGLQVKKR</sequence>
<proteinExistence type="predicted"/>